<gene>
    <name evidence="1" type="ORF">CCMP2556_LOCUS23003</name>
</gene>
<organism evidence="1 2">
    <name type="scientific">Durusdinium trenchii</name>
    <dbReference type="NCBI Taxonomy" id="1381693"/>
    <lineage>
        <taxon>Eukaryota</taxon>
        <taxon>Sar</taxon>
        <taxon>Alveolata</taxon>
        <taxon>Dinophyceae</taxon>
        <taxon>Suessiales</taxon>
        <taxon>Symbiodiniaceae</taxon>
        <taxon>Durusdinium</taxon>
    </lineage>
</organism>
<name>A0ABP0LW69_9DINO</name>
<comment type="caution">
    <text evidence="1">The sequence shown here is derived from an EMBL/GenBank/DDBJ whole genome shotgun (WGS) entry which is preliminary data.</text>
</comment>
<proteinExistence type="predicted"/>
<accession>A0ABP0LW69</accession>
<keyword evidence="2" id="KW-1185">Reference proteome</keyword>
<dbReference type="EMBL" id="CAXAMN010014447">
    <property type="protein sequence ID" value="CAK9043468.1"/>
    <property type="molecule type" value="Genomic_DNA"/>
</dbReference>
<evidence type="ECO:0000313" key="2">
    <source>
        <dbReference type="Proteomes" id="UP001642484"/>
    </source>
</evidence>
<protein>
    <submittedName>
        <fullName evidence="1">Uncharacterized protein</fullName>
    </submittedName>
</protein>
<sequence>MVDDYRAMFSRFWERFRPGHPDHPVYQKSVEQRSSTIPIAIHGDEGRGLAKVPVLVLAYQVMIPYSGENKLNSSKHSYTTRLLTTLLPSNWYAKKDASINAILQALAHDLTQLLDVGITVCGKQQRFYAAYVACKGDWPWLRKAYALYSGFTSKRICHLCDVSDPLIYSDKF</sequence>
<dbReference type="Proteomes" id="UP001642484">
    <property type="component" value="Unassembled WGS sequence"/>
</dbReference>
<evidence type="ECO:0000313" key="1">
    <source>
        <dbReference type="EMBL" id="CAK9043468.1"/>
    </source>
</evidence>
<reference evidence="1 2" key="1">
    <citation type="submission" date="2024-02" db="EMBL/GenBank/DDBJ databases">
        <authorList>
            <person name="Chen Y."/>
            <person name="Shah S."/>
            <person name="Dougan E. K."/>
            <person name="Thang M."/>
            <person name="Chan C."/>
        </authorList>
    </citation>
    <scope>NUCLEOTIDE SEQUENCE [LARGE SCALE GENOMIC DNA]</scope>
</reference>